<keyword evidence="1" id="KW-0472">Membrane</keyword>
<evidence type="ECO:0000313" key="3">
    <source>
        <dbReference type="Proteomes" id="UP001524642"/>
    </source>
</evidence>
<comment type="caution">
    <text evidence="2">The sequence shown here is derived from an EMBL/GenBank/DDBJ whole genome shotgun (WGS) entry which is preliminary data.</text>
</comment>
<feature type="transmembrane region" description="Helical" evidence="1">
    <location>
        <begin position="25"/>
        <end position="46"/>
    </location>
</feature>
<organism evidence="2 3">
    <name type="scientific">Roseomonas populi</name>
    <dbReference type="NCBI Taxonomy" id="3121582"/>
    <lineage>
        <taxon>Bacteria</taxon>
        <taxon>Pseudomonadati</taxon>
        <taxon>Pseudomonadota</taxon>
        <taxon>Alphaproteobacteria</taxon>
        <taxon>Acetobacterales</taxon>
        <taxon>Roseomonadaceae</taxon>
        <taxon>Roseomonas</taxon>
    </lineage>
</organism>
<proteinExistence type="predicted"/>
<dbReference type="Proteomes" id="UP001524642">
    <property type="component" value="Unassembled WGS sequence"/>
</dbReference>
<keyword evidence="1" id="KW-1133">Transmembrane helix</keyword>
<keyword evidence="3" id="KW-1185">Reference proteome</keyword>
<evidence type="ECO:0000256" key="1">
    <source>
        <dbReference type="SAM" id="Phobius"/>
    </source>
</evidence>
<keyword evidence="1" id="KW-0812">Transmembrane</keyword>
<gene>
    <name evidence="2" type="ORF">NRP21_01950</name>
</gene>
<reference evidence="2 3" key="1">
    <citation type="submission" date="2022-06" db="EMBL/GenBank/DDBJ databases">
        <title>Roseomonas CN29.</title>
        <authorList>
            <person name="Cheng Y."/>
            <person name="He X."/>
        </authorList>
    </citation>
    <scope>NUCLEOTIDE SEQUENCE [LARGE SCALE GENOMIC DNA]</scope>
    <source>
        <strain evidence="2 3">CN29</strain>
    </source>
</reference>
<evidence type="ECO:0000313" key="2">
    <source>
        <dbReference type="EMBL" id="MCR0980808.1"/>
    </source>
</evidence>
<dbReference type="RefSeq" id="WP_257714477.1">
    <property type="nucleotide sequence ID" value="NZ_JANJOU010000001.1"/>
</dbReference>
<accession>A0ABT1X0A2</accession>
<sequence>MRDDRRRPLAKVHDADTLGLTAEQIVAISSMFFAGLAGLLTAHGAIRSRRGAMSKEDEEET</sequence>
<dbReference type="EMBL" id="JANJOU010000001">
    <property type="protein sequence ID" value="MCR0980808.1"/>
    <property type="molecule type" value="Genomic_DNA"/>
</dbReference>
<name>A0ABT1X0A2_9PROT</name>
<protein>
    <submittedName>
        <fullName evidence="2">Uncharacterized protein</fullName>
    </submittedName>
</protein>